<evidence type="ECO:0000313" key="2">
    <source>
        <dbReference type="Proteomes" id="UP000275408"/>
    </source>
</evidence>
<keyword evidence="2" id="KW-1185">Reference proteome</keyword>
<dbReference type="EMBL" id="RCHS01001715">
    <property type="protein sequence ID" value="RMX51833.1"/>
    <property type="molecule type" value="Genomic_DNA"/>
</dbReference>
<feature type="non-terminal residue" evidence="1">
    <location>
        <position position="372"/>
    </location>
</feature>
<sequence length="372" mass="42151">MTVSRIIALEISSYGSEHQNQPLTFGCCTVIGMTNLSEELTSESLEADDQGNFTLFKKTLGKKIIILIEELSHDTFKQLCLSLNEGLGTDYKALMTKCFPDIYSLVEATEIKKSRSPAEKLLRDLINRQITVERLLRGVEGIGNIKARKIITEGRVFCYASFKQSNERIFSNLGPANIEFENIYTDITKRGKTLNLPGDYQFSPRHSTGQPQENSRKSGIFNLYLRLGFQWTVIAYMRCPRQVITRKMTTSMKQPKASFILGKLSALWCQHLLIRTAKVTSLERSWEAHVDITGVITVEQKLVFEMLGRTTTSERKQKLEVDPPSSTTCDQRQILSEENFLKVAGVVVDSEQETVYGFLPRLIIAKCRLIEA</sequence>
<organism evidence="1 2">
    <name type="scientific">Pocillopora damicornis</name>
    <name type="common">Cauliflower coral</name>
    <name type="synonym">Millepora damicornis</name>
    <dbReference type="NCBI Taxonomy" id="46731"/>
    <lineage>
        <taxon>Eukaryota</taxon>
        <taxon>Metazoa</taxon>
        <taxon>Cnidaria</taxon>
        <taxon>Anthozoa</taxon>
        <taxon>Hexacorallia</taxon>
        <taxon>Scleractinia</taxon>
        <taxon>Astrocoeniina</taxon>
        <taxon>Pocilloporidae</taxon>
        <taxon>Pocillopora</taxon>
    </lineage>
</organism>
<comment type="caution">
    <text evidence="1">The sequence shown here is derived from an EMBL/GenBank/DDBJ whole genome shotgun (WGS) entry which is preliminary data.</text>
</comment>
<dbReference type="SUPFAM" id="SSF47986">
    <property type="entry name" value="DEATH domain"/>
    <property type="match status" value="1"/>
</dbReference>
<dbReference type="AlphaFoldDB" id="A0A3M6UDS2"/>
<dbReference type="InterPro" id="IPR011029">
    <property type="entry name" value="DEATH-like_dom_sf"/>
</dbReference>
<dbReference type="OrthoDB" id="6007623at2759"/>
<evidence type="ECO:0000313" key="1">
    <source>
        <dbReference type="EMBL" id="RMX51833.1"/>
    </source>
</evidence>
<name>A0A3M6UDS2_POCDA</name>
<accession>A0A3M6UDS2</accession>
<proteinExistence type="predicted"/>
<reference evidence="1 2" key="1">
    <citation type="journal article" date="2018" name="Sci. Rep.">
        <title>Comparative analysis of the Pocillopora damicornis genome highlights role of immune system in coral evolution.</title>
        <authorList>
            <person name="Cunning R."/>
            <person name="Bay R.A."/>
            <person name="Gillette P."/>
            <person name="Baker A.C."/>
            <person name="Traylor-Knowles N."/>
        </authorList>
    </citation>
    <scope>NUCLEOTIDE SEQUENCE [LARGE SCALE GENOMIC DNA]</scope>
    <source>
        <strain evidence="1">RSMAS</strain>
        <tissue evidence="1">Whole animal</tissue>
    </source>
</reference>
<dbReference type="Proteomes" id="UP000275408">
    <property type="component" value="Unassembled WGS sequence"/>
</dbReference>
<protein>
    <submittedName>
        <fullName evidence="1">Uncharacterized protein</fullName>
    </submittedName>
</protein>
<gene>
    <name evidence="1" type="ORF">pdam_00019860</name>
</gene>